<sequence>MRRRSAIAALVAGAAVVASIVVVSVVWPGLDAKQTPPTDSAVWALQTGSGRHYARVNTAIGELDTVRDVANPSAVAQTDDGAFLFSESFGKLTRIDAALPANLDDEALRAAPSTPAGTVEVATGGRWVAYRTDSGAVWAGALGAAPVQVDAGDTRPLAATAIAVDDGGTLFAYSSASHVVERYAIPTAGAIGRDSVPRPPAADAALALTAAHGVWFLADGNAQRVWRRGADAPASVSFVGDLAPGRAVAQSDAAWIADDAGLVRLPTDGAPPSRAVGGGDRDLGTPARPIVFDGVVHAAWLGRASGTLWRSDRGESELSYGGVSLSGERRPVFTASAASLILNDTRSGWVWNARTGALLPSSQDWTLDERRAPQTQQTAEKATVVIDPRPPVAEPDTFGVRAGRLAALPVLLNDHDPNEDVLSVDPASATGLDPRFGTLTVTDNGQRLAVQVAPGAQGSATFSYRVTDGTAQDGGLYSKPTTVTLTVVGEGVDAAPQWCGVPGCLATWPSPEVAPGGTVSVPVLDGWVDPDGDPLMLVSVDNPSGVGSVAATPTGRVVYQHPNASDAGPRVVELTVTVADTRGRQATKQLAVRIAGEPRITASSFAVTDTQGGGLTVDVAPHVTGTQGHLVLTAVHVLDDAAAQAVPTAGGTTFDLSANAPGTYRVGYTVSDGVSDASATARITLLPRGAPAQLATAPVVAFVHPTQDVTVDVLAAVANPTHRVLLLSDIRPVAESGESLSVDVVGQRYLRISGNTASGAPGLLGTVRYTVSDGTEDQGARIEGEATVSLLPPAPELAPIAVDDTVVVRAGAQVDIPVLDNDVAAAGGTVTLNPASVHSSTPKALAFASGRMLRYLAPSAPGEYRVDYAIYASGSPALADTATVHVTVISNKDNRAPRPVTLEGRALAGETTTIPFSSFGVDPDGDAVRLDRVLTQPESGSATLSADGESLVYAGVPGFRGQVSFTYQVVDSSGMTGTATARVGVLDAEANPSPVTFTDYVDLQAGVDDVAHVSPLANDLDPTGGTLRLTGVRPSVSQTLSDGSANPEFGREEALLRGRTSSEVDIAAGVAPGTMSYLYDVQSSTGNTARGLIVVKVVRDAVPDYPVVSDTVLTAQTRSRFSSGVDVVSGKVSWSGGDIRHLKLSLWGAPDGVVVDGDRLKGAPTAQARVIPFALSGTGSTGETVTTYGFLRIPGVDDLTIALRADARMPEVTEKGSVTWDMASLVGLPPGARLEVGTDVATSGARAGAVCARGSGAAVRYDAGEGAPWADACIVPVRIAGEALARRDWTYLSVPIRIRALAPQPELRAAAVVVGPGETASYDLKTMTTWQGRTDWDHVAYAVTPPGSSFQVALKGTTLTVTGADTATPGAEDAALIAITSHPGVAPARLVLRVGAAPSTLPQGGTATGRCTEAAGSSCTITVVGATGEVNPLPRTPLQVVAASADAACVGVTFSAVSATSIQASWAQDAPGQTCAATFVLRDAQGRITAGARDGHALLDLQGYPKPPAAVTQTAYGDGTLTLRVDAGDARLAYPALAGFTIRAQGSVVATCTAAGVCPPISAPNGEERTYTATAVNAVGESRGSVSTIAWAYASPGAPADVTAAPVVTSDGTGGIVSLVIRGIDPTQTGMLQISSPTGDTVQVPVRRNDSTVTVDQYRVGSNALTPVTVTPYSRFGLPPGLGGSPSGAARTINTNGIGAPLAPRLTLDVTANADDTVDVAATGTASSGGDGSTIRYGIVRDGQPCAVSTSGSTAVFRSLPAGSRYTFRLCAESWFGGDSFGRVETTASVNAVQTQLPTGYTFQIAPAPQMSQDLAQWIVRDAPTSSQRVPHNSQPEFDAWPSTVFDRDPGIRVRFVNSVLGTQSAWVGVTPRAGSAPYQVQARWAVSACTGGSPLGVSTSSTGSLAAVTVDRTAVVYYDTNGRVLPAASNGDVPVGAARVAGLSVTVDWSAQNWGLAPAAATFGGTCDPNLPSNPTPAPTP</sequence>
<name>A0ABZ0SQF3_9MICO</name>
<dbReference type="Gene3D" id="2.60.40.3440">
    <property type="match status" value="1"/>
</dbReference>
<dbReference type="Proteomes" id="UP001323798">
    <property type="component" value="Chromosome"/>
</dbReference>
<dbReference type="Pfam" id="PF17963">
    <property type="entry name" value="Big_9"/>
    <property type="match status" value="3"/>
</dbReference>
<dbReference type="RefSeq" id="WP_320943243.1">
    <property type="nucleotide sequence ID" value="NZ_BAABEU010000011.1"/>
</dbReference>
<feature type="transmembrane region" description="Helical" evidence="1">
    <location>
        <begin position="7"/>
        <end position="30"/>
    </location>
</feature>
<evidence type="ECO:0000313" key="3">
    <source>
        <dbReference type="Proteomes" id="UP001323798"/>
    </source>
</evidence>
<keyword evidence="3" id="KW-1185">Reference proteome</keyword>
<proteinExistence type="predicted"/>
<reference evidence="2 3" key="1">
    <citation type="submission" date="2023-11" db="EMBL/GenBank/DDBJ databases">
        <title>Genome sequence of Microbacterium rhizosphaerae KACC 19337.</title>
        <authorList>
            <person name="Choi H."/>
            <person name="Kim S."/>
            <person name="Kim Y."/>
            <person name="Kwon S.-W."/>
            <person name="Heo J."/>
        </authorList>
    </citation>
    <scope>NUCLEOTIDE SEQUENCE [LARGE SCALE GENOMIC DNA]</scope>
    <source>
        <strain evidence="2 3">KACC 19337</strain>
    </source>
</reference>
<evidence type="ECO:0000313" key="2">
    <source>
        <dbReference type="EMBL" id="WPR90531.1"/>
    </source>
</evidence>
<gene>
    <name evidence="2" type="ORF">SM116_04355</name>
</gene>
<keyword evidence="1" id="KW-1133">Transmembrane helix</keyword>
<dbReference type="EMBL" id="CP139368">
    <property type="protein sequence ID" value="WPR90531.1"/>
    <property type="molecule type" value="Genomic_DNA"/>
</dbReference>
<evidence type="ECO:0000256" key="1">
    <source>
        <dbReference type="SAM" id="Phobius"/>
    </source>
</evidence>
<protein>
    <submittedName>
        <fullName evidence="2">Ig-like domain-containing protein</fullName>
    </submittedName>
</protein>
<keyword evidence="1" id="KW-0812">Transmembrane</keyword>
<organism evidence="2 3">
    <name type="scientific">Microbacterium rhizosphaerae</name>
    <dbReference type="NCBI Taxonomy" id="1678237"/>
    <lineage>
        <taxon>Bacteria</taxon>
        <taxon>Bacillati</taxon>
        <taxon>Actinomycetota</taxon>
        <taxon>Actinomycetes</taxon>
        <taxon>Micrococcales</taxon>
        <taxon>Microbacteriaceae</taxon>
        <taxon>Microbacterium</taxon>
    </lineage>
</organism>
<accession>A0ABZ0SQF3</accession>
<keyword evidence="1" id="KW-0472">Membrane</keyword>